<sequence>MSSDEEDYLSDKFLSAAAPAPIKPNTYAELRRQAQRRAEEKNLANRTKTLREREREAREEGLGKTLFERAAEADKGTGAGNKALQMMMKMGFQPGNSLGRTNDDGEEDRKEKNDSGKDEVGPSRSRPEGQLVNPLPLKEWAGKQGIGVGKRAAEELEHATKVARVAQERDATSYRERARGGFEVRRAEARLGSVQRTCIQLDERAGVEYNVLWLNTESSDAFPEGLWQCIVHLLPTDGTSRSAQLRHQMYTDALRPLSSALDDVGPDEQETKHLDPDVVEHAITFLQLDPVERLVRVLKYLRERYHYCFWCGTQYTDEDDMAQNCPGPEEDMHD</sequence>
<reference evidence="1" key="2">
    <citation type="journal article" date="2022" name="New Phytol.">
        <title>Evolutionary transition to the ectomycorrhizal habit in the genomes of a hyperdiverse lineage of mushroom-forming fungi.</title>
        <authorList>
            <person name="Looney B."/>
            <person name="Miyauchi S."/>
            <person name="Morin E."/>
            <person name="Drula E."/>
            <person name="Courty P.E."/>
            <person name="Kohler A."/>
            <person name="Kuo A."/>
            <person name="LaButti K."/>
            <person name="Pangilinan J."/>
            <person name="Lipzen A."/>
            <person name="Riley R."/>
            <person name="Andreopoulos W."/>
            <person name="He G."/>
            <person name="Johnson J."/>
            <person name="Nolan M."/>
            <person name="Tritt A."/>
            <person name="Barry K.W."/>
            <person name="Grigoriev I.V."/>
            <person name="Nagy L.G."/>
            <person name="Hibbett D."/>
            <person name="Henrissat B."/>
            <person name="Matheny P.B."/>
            <person name="Labbe J."/>
            <person name="Martin F.M."/>
        </authorList>
    </citation>
    <scope>NUCLEOTIDE SEQUENCE</scope>
    <source>
        <strain evidence="1">EC-137</strain>
    </source>
</reference>
<dbReference type="Proteomes" id="UP000814128">
    <property type="component" value="Unassembled WGS sequence"/>
</dbReference>
<organism evidence="1 2">
    <name type="scientific">Vararia minispora EC-137</name>
    <dbReference type="NCBI Taxonomy" id="1314806"/>
    <lineage>
        <taxon>Eukaryota</taxon>
        <taxon>Fungi</taxon>
        <taxon>Dikarya</taxon>
        <taxon>Basidiomycota</taxon>
        <taxon>Agaricomycotina</taxon>
        <taxon>Agaricomycetes</taxon>
        <taxon>Russulales</taxon>
        <taxon>Lachnocladiaceae</taxon>
        <taxon>Vararia</taxon>
    </lineage>
</organism>
<reference evidence="1" key="1">
    <citation type="submission" date="2021-02" db="EMBL/GenBank/DDBJ databases">
        <authorList>
            <consortium name="DOE Joint Genome Institute"/>
            <person name="Ahrendt S."/>
            <person name="Looney B.P."/>
            <person name="Miyauchi S."/>
            <person name="Morin E."/>
            <person name="Drula E."/>
            <person name="Courty P.E."/>
            <person name="Chicoki N."/>
            <person name="Fauchery L."/>
            <person name="Kohler A."/>
            <person name="Kuo A."/>
            <person name="Labutti K."/>
            <person name="Pangilinan J."/>
            <person name="Lipzen A."/>
            <person name="Riley R."/>
            <person name="Andreopoulos W."/>
            <person name="He G."/>
            <person name="Johnson J."/>
            <person name="Barry K.W."/>
            <person name="Grigoriev I.V."/>
            <person name="Nagy L."/>
            <person name="Hibbett D."/>
            <person name="Henrissat B."/>
            <person name="Matheny P.B."/>
            <person name="Labbe J."/>
            <person name="Martin F."/>
        </authorList>
    </citation>
    <scope>NUCLEOTIDE SEQUENCE</scope>
    <source>
        <strain evidence="1">EC-137</strain>
    </source>
</reference>
<gene>
    <name evidence="1" type="ORF">K488DRAFT_80885</name>
</gene>
<keyword evidence="2" id="KW-1185">Reference proteome</keyword>
<protein>
    <submittedName>
        <fullName evidence="1">Uncharacterized protein</fullName>
    </submittedName>
</protein>
<accession>A0ACB8Q9V0</accession>
<name>A0ACB8Q9V0_9AGAM</name>
<evidence type="ECO:0000313" key="2">
    <source>
        <dbReference type="Proteomes" id="UP000814128"/>
    </source>
</evidence>
<proteinExistence type="predicted"/>
<dbReference type="EMBL" id="MU273802">
    <property type="protein sequence ID" value="KAI0028026.1"/>
    <property type="molecule type" value="Genomic_DNA"/>
</dbReference>
<comment type="caution">
    <text evidence="1">The sequence shown here is derived from an EMBL/GenBank/DDBJ whole genome shotgun (WGS) entry which is preliminary data.</text>
</comment>
<evidence type="ECO:0000313" key="1">
    <source>
        <dbReference type="EMBL" id="KAI0028026.1"/>
    </source>
</evidence>